<dbReference type="GeneTree" id="ENSGT00940000163421"/>
<dbReference type="PANTHER" id="PTHR11214">
    <property type="entry name" value="BETA-1,3-N-ACETYLGLUCOSAMINYLTRANSFERASE"/>
    <property type="match status" value="1"/>
</dbReference>
<evidence type="ECO:0000256" key="11">
    <source>
        <dbReference type="ARBA" id="ARBA00023136"/>
    </source>
</evidence>
<evidence type="ECO:0000256" key="6">
    <source>
        <dbReference type="ARBA" id="ARBA00022692"/>
    </source>
</evidence>
<keyword evidence="4 13" id="KW-0328">Glycosyltransferase</keyword>
<dbReference type="PANTHER" id="PTHR11214:SF151">
    <property type="entry name" value="HEXOSYLTRANSFERASE"/>
    <property type="match status" value="1"/>
</dbReference>
<evidence type="ECO:0000256" key="2">
    <source>
        <dbReference type="ARBA" id="ARBA00004922"/>
    </source>
</evidence>
<keyword evidence="9 13" id="KW-0333">Golgi apparatus</keyword>
<evidence type="ECO:0000256" key="1">
    <source>
        <dbReference type="ARBA" id="ARBA00004323"/>
    </source>
</evidence>
<keyword evidence="10" id="KW-0443">Lipid metabolism</keyword>
<keyword evidence="11" id="KW-0472">Membrane</keyword>
<keyword evidence="15" id="KW-1185">Reference proteome</keyword>
<dbReference type="OrthoDB" id="5957813at2759"/>
<gene>
    <name evidence="14" type="primary">LOC100924897</name>
</gene>
<dbReference type="AlphaFoldDB" id="A0A7N4PB99"/>
<dbReference type="EC" id="2.4.1.-" evidence="13"/>
<evidence type="ECO:0000256" key="7">
    <source>
        <dbReference type="ARBA" id="ARBA00022968"/>
    </source>
</evidence>
<dbReference type="InterPro" id="IPR002659">
    <property type="entry name" value="Glyco_trans_31"/>
</dbReference>
<reference evidence="14" key="2">
    <citation type="submission" date="2025-05" db="UniProtKB">
        <authorList>
            <consortium name="Ensembl"/>
        </authorList>
    </citation>
    <scope>IDENTIFICATION</scope>
</reference>
<dbReference type="GeneID" id="100924897"/>
<comment type="similarity">
    <text evidence="3 13">Belongs to the glycosyltransferase 31 family.</text>
</comment>
<evidence type="ECO:0000313" key="15">
    <source>
        <dbReference type="Proteomes" id="UP000007648"/>
    </source>
</evidence>
<evidence type="ECO:0000256" key="5">
    <source>
        <dbReference type="ARBA" id="ARBA00022679"/>
    </source>
</evidence>
<dbReference type="RefSeq" id="XP_031806458.1">
    <property type="nucleotide sequence ID" value="XM_031950598.1"/>
</dbReference>
<protein>
    <recommendedName>
        <fullName evidence="13">Hexosyltransferase</fullName>
        <ecNumber evidence="13">2.4.1.-</ecNumber>
    </recommendedName>
</protein>
<evidence type="ECO:0000256" key="4">
    <source>
        <dbReference type="ARBA" id="ARBA00022676"/>
    </source>
</evidence>
<comment type="subcellular location">
    <subcellularLocation>
        <location evidence="1 13">Golgi apparatus membrane</location>
        <topology evidence="1 13">Single-pass type II membrane protein</topology>
    </subcellularLocation>
</comment>
<dbReference type="Gene3D" id="3.90.550.50">
    <property type="match status" value="1"/>
</dbReference>
<keyword evidence="12" id="KW-0325">Glycoprotein</keyword>
<dbReference type="GO" id="GO:0006493">
    <property type="term" value="P:protein O-linked glycosylation"/>
    <property type="evidence" value="ECO:0007669"/>
    <property type="project" value="TreeGrafter"/>
</dbReference>
<dbReference type="Pfam" id="PF01762">
    <property type="entry name" value="Galactosyl_T"/>
    <property type="match status" value="1"/>
</dbReference>
<sequence length="343" mass="39813">MRWQLMVKALSVSAFMGLLLLLVNQQWGSWISSMDPWPSSQKAPSEDPLVLSSRKFEWETQTPHPLELRYPYSYPFLINHPDKCGGLRDAPFLLILVMSKPQDVGIRQVIRQTWGNETLVPGVVIRCLFVLGLPPPLFAQKLQDLLAEEDKEHGDLLQVGFLDTYRNLTLKVLMGLEWMAQYCPTAQYVLKVDSDVFLNPTFLVQQILQPNRPLKLNFITHIFRNSVPLWMQGHKWYMPPELYPQNMYPEYCAGLGYVMSGSLALRILTEAQRVKVIHLEDVFVGLCLQQLKVKPTPSPPNTFLIFWRKYDHCTFHQLVLVHHFQHQELLRIWPDFLRATTSC</sequence>
<dbReference type="Ensembl" id="ENSSHAT00000041448.1">
    <property type="protein sequence ID" value="ENSSHAP00000038967.1"/>
    <property type="gene ID" value="ENSSHAG00000024820.1"/>
</dbReference>
<dbReference type="GO" id="GO:0006629">
    <property type="term" value="P:lipid metabolic process"/>
    <property type="evidence" value="ECO:0007669"/>
    <property type="project" value="UniProtKB-KW"/>
</dbReference>
<evidence type="ECO:0000256" key="8">
    <source>
        <dbReference type="ARBA" id="ARBA00022989"/>
    </source>
</evidence>
<keyword evidence="7" id="KW-0735">Signal-anchor</keyword>
<evidence type="ECO:0000256" key="10">
    <source>
        <dbReference type="ARBA" id="ARBA00023098"/>
    </source>
</evidence>
<organism evidence="14 15">
    <name type="scientific">Sarcophilus harrisii</name>
    <name type="common">Tasmanian devil</name>
    <name type="synonym">Sarcophilus laniarius</name>
    <dbReference type="NCBI Taxonomy" id="9305"/>
    <lineage>
        <taxon>Eukaryota</taxon>
        <taxon>Metazoa</taxon>
        <taxon>Chordata</taxon>
        <taxon>Craniata</taxon>
        <taxon>Vertebrata</taxon>
        <taxon>Euteleostomi</taxon>
        <taxon>Mammalia</taxon>
        <taxon>Metatheria</taxon>
        <taxon>Dasyuromorphia</taxon>
        <taxon>Dasyuridae</taxon>
        <taxon>Sarcophilus</taxon>
    </lineage>
</organism>
<evidence type="ECO:0000256" key="3">
    <source>
        <dbReference type="ARBA" id="ARBA00008661"/>
    </source>
</evidence>
<keyword evidence="8" id="KW-1133">Transmembrane helix</keyword>
<evidence type="ECO:0000313" key="14">
    <source>
        <dbReference type="Ensembl" id="ENSSHAP00000035880.1"/>
    </source>
</evidence>
<evidence type="ECO:0000256" key="12">
    <source>
        <dbReference type="ARBA" id="ARBA00023180"/>
    </source>
</evidence>
<dbReference type="Ensembl" id="ENSSHAT00000039175.1">
    <property type="protein sequence ID" value="ENSSHAP00000035880.1"/>
    <property type="gene ID" value="ENSSHAG00000024820.1"/>
</dbReference>
<dbReference type="GO" id="GO:0008499">
    <property type="term" value="F:N-acetyl-beta-D-glucosaminide beta-(1,3)-galactosyltransferase activity"/>
    <property type="evidence" value="ECO:0007669"/>
    <property type="project" value="TreeGrafter"/>
</dbReference>
<reference evidence="14 15" key="1">
    <citation type="journal article" date="2011" name="Proc. Natl. Acad. Sci. U.S.A.">
        <title>Genetic diversity and population structure of the endangered marsupial Sarcophilus harrisii (Tasmanian devil).</title>
        <authorList>
            <person name="Miller W."/>
            <person name="Hayes V.M."/>
            <person name="Ratan A."/>
            <person name="Petersen D.C."/>
            <person name="Wittekindt N.E."/>
            <person name="Miller J."/>
            <person name="Walenz B."/>
            <person name="Knight J."/>
            <person name="Qi J."/>
            <person name="Zhao F."/>
            <person name="Wang Q."/>
            <person name="Bedoya-Reina O.C."/>
            <person name="Katiyar N."/>
            <person name="Tomsho L.P."/>
            <person name="Kasson L.M."/>
            <person name="Hardie R.A."/>
            <person name="Woodbridge P."/>
            <person name="Tindall E.A."/>
            <person name="Bertelsen M.F."/>
            <person name="Dixon D."/>
            <person name="Pyecroft S."/>
            <person name="Helgen K.M."/>
            <person name="Lesk A.M."/>
            <person name="Pringle T.H."/>
            <person name="Patterson N."/>
            <person name="Zhang Y."/>
            <person name="Kreiss A."/>
            <person name="Woods G.M."/>
            <person name="Jones M.E."/>
            <person name="Schuster S.C."/>
        </authorList>
    </citation>
    <scope>NUCLEOTIDE SEQUENCE [LARGE SCALE GENOMIC DNA]</scope>
</reference>
<dbReference type="FunFam" id="3.90.550.50:FF:000001">
    <property type="entry name" value="Hexosyltransferase"/>
    <property type="match status" value="1"/>
</dbReference>
<dbReference type="KEGG" id="shr:100924897"/>
<proteinExistence type="inferred from homology"/>
<dbReference type="Proteomes" id="UP000007648">
    <property type="component" value="Unassembled WGS sequence"/>
</dbReference>
<evidence type="ECO:0000256" key="9">
    <source>
        <dbReference type="ARBA" id="ARBA00023034"/>
    </source>
</evidence>
<evidence type="ECO:0000256" key="13">
    <source>
        <dbReference type="RuleBase" id="RU363063"/>
    </source>
</evidence>
<dbReference type="GO" id="GO:0000139">
    <property type="term" value="C:Golgi membrane"/>
    <property type="evidence" value="ECO:0007669"/>
    <property type="project" value="UniProtKB-SubCell"/>
</dbReference>
<accession>A0A7N4PB99</accession>
<name>A0A7N4PB99_SARHA</name>
<keyword evidence="6" id="KW-0812">Transmembrane</keyword>
<comment type="pathway">
    <text evidence="2">Protein modification; protein glycosylation.</text>
</comment>
<keyword evidence="5" id="KW-0808">Transferase</keyword>